<proteinExistence type="predicted"/>
<name>A0A0F8XGF5_9ZZZZ</name>
<dbReference type="EMBL" id="LAZR01059221">
    <property type="protein sequence ID" value="KKK68257.1"/>
    <property type="molecule type" value="Genomic_DNA"/>
</dbReference>
<protein>
    <submittedName>
        <fullName evidence="1">Uncharacterized protein</fullName>
    </submittedName>
</protein>
<organism evidence="1">
    <name type="scientific">marine sediment metagenome</name>
    <dbReference type="NCBI Taxonomy" id="412755"/>
    <lineage>
        <taxon>unclassified sequences</taxon>
        <taxon>metagenomes</taxon>
        <taxon>ecological metagenomes</taxon>
    </lineage>
</organism>
<dbReference type="AlphaFoldDB" id="A0A0F8XGF5"/>
<sequence>MKSMAMELNGGAKIICPHCKKEASIYVEGICLDCLKEVATLSHIMVEAEQVIKSINLT</sequence>
<reference evidence="1" key="1">
    <citation type="journal article" date="2015" name="Nature">
        <title>Complex archaea that bridge the gap between prokaryotes and eukaryotes.</title>
        <authorList>
            <person name="Spang A."/>
            <person name="Saw J.H."/>
            <person name="Jorgensen S.L."/>
            <person name="Zaremba-Niedzwiedzka K."/>
            <person name="Martijn J."/>
            <person name="Lind A.E."/>
            <person name="van Eijk R."/>
            <person name="Schleper C."/>
            <person name="Guy L."/>
            <person name="Ettema T.J."/>
        </authorList>
    </citation>
    <scope>NUCLEOTIDE SEQUENCE</scope>
</reference>
<evidence type="ECO:0000313" key="1">
    <source>
        <dbReference type="EMBL" id="KKK68257.1"/>
    </source>
</evidence>
<accession>A0A0F8XGF5</accession>
<comment type="caution">
    <text evidence="1">The sequence shown here is derived from an EMBL/GenBank/DDBJ whole genome shotgun (WGS) entry which is preliminary data.</text>
</comment>
<gene>
    <name evidence="1" type="ORF">LCGC14_2945870</name>
</gene>